<evidence type="ECO:0000313" key="2">
    <source>
        <dbReference type="WBParaSite" id="jg1117"/>
    </source>
</evidence>
<proteinExistence type="predicted"/>
<name>A0A915CP70_9BILA</name>
<evidence type="ECO:0000313" key="1">
    <source>
        <dbReference type="Proteomes" id="UP000887574"/>
    </source>
</evidence>
<dbReference type="Proteomes" id="UP000887574">
    <property type="component" value="Unplaced"/>
</dbReference>
<dbReference type="WBParaSite" id="jg1117">
    <property type="protein sequence ID" value="jg1117"/>
    <property type="gene ID" value="jg1117"/>
</dbReference>
<organism evidence="1 2">
    <name type="scientific">Ditylenchus dipsaci</name>
    <dbReference type="NCBI Taxonomy" id="166011"/>
    <lineage>
        <taxon>Eukaryota</taxon>
        <taxon>Metazoa</taxon>
        <taxon>Ecdysozoa</taxon>
        <taxon>Nematoda</taxon>
        <taxon>Chromadorea</taxon>
        <taxon>Rhabditida</taxon>
        <taxon>Tylenchina</taxon>
        <taxon>Tylenchomorpha</taxon>
        <taxon>Sphaerularioidea</taxon>
        <taxon>Anguinidae</taxon>
        <taxon>Anguininae</taxon>
        <taxon>Ditylenchus</taxon>
    </lineage>
</organism>
<sequence length="94" mass="10500">MEFPLPVSTNCVVYACIFSKNKTETVFFLSPSQKKVVVDGDNCMAKHWKFVTYKQDYAGTWILAKEGIAKLDGTGKAMVHVDQDLVARLGIVQE</sequence>
<accession>A0A915CP70</accession>
<protein>
    <submittedName>
        <fullName evidence="2">Uncharacterized protein</fullName>
    </submittedName>
</protein>
<keyword evidence="1" id="KW-1185">Reference proteome</keyword>
<dbReference type="AlphaFoldDB" id="A0A915CP70"/>
<reference evidence="2" key="1">
    <citation type="submission" date="2022-11" db="UniProtKB">
        <authorList>
            <consortium name="WormBaseParasite"/>
        </authorList>
    </citation>
    <scope>IDENTIFICATION</scope>
</reference>